<sequence length="327" mass="35735">MKTSAVASALLLALASTSTVAATVYSNDGTELSIGGRVEFRGDFIGDADGAEVDGTMSDASRMRFNFKGKTEITNGLSAFGVYEGEQRFSENNIRQRYMYAGLDTEVGAFSFGKQDHASVIISDLTDITEFSGVQQAIDASSDKEDSVIAYRGGFDAVEIQATYQANSEKDSDKYSLAALYSAPFGLDAGIAYSGGDIDNDADQDQVLLGLGYSFENFYIGGTFSTGSDNTDKDGELDFDAYELAATYKFTKEFTLAAMYTYRENDPKALAKYDNVEGFELAGYYRFNSNFRTYVSYYMNQLDEVKNADGLVTAGEDTLRLGVRYDF</sequence>
<name>A0ABT7Y3G2_9VIBR</name>
<proteinExistence type="inferred from homology"/>
<evidence type="ECO:0000256" key="5">
    <source>
        <dbReference type="SAM" id="SignalP"/>
    </source>
</evidence>
<comment type="subcellular location">
    <subcellularLocation>
        <location evidence="1">Cell outer membrane</location>
        <topology evidence="1">Multi-pass membrane protein</topology>
    </subcellularLocation>
</comment>
<dbReference type="EMBL" id="JAUEOZ010000002">
    <property type="protein sequence ID" value="MDN2482573.1"/>
    <property type="molecule type" value="Genomic_DNA"/>
</dbReference>
<evidence type="ECO:0000313" key="8">
    <source>
        <dbReference type="Proteomes" id="UP001169719"/>
    </source>
</evidence>
<dbReference type="Proteomes" id="UP001169719">
    <property type="component" value="Unassembled WGS sequence"/>
</dbReference>
<dbReference type="SUPFAM" id="SSF56935">
    <property type="entry name" value="Porins"/>
    <property type="match status" value="1"/>
</dbReference>
<accession>A0ABT7Y3G2</accession>
<dbReference type="PRINTS" id="PR00183">
    <property type="entry name" value="ECOLIPORIN"/>
</dbReference>
<evidence type="ECO:0000256" key="2">
    <source>
        <dbReference type="ARBA" id="ARBA00007539"/>
    </source>
</evidence>
<dbReference type="PANTHER" id="PTHR34501">
    <property type="entry name" value="PROTEIN YDDL-RELATED"/>
    <property type="match status" value="1"/>
</dbReference>
<dbReference type="CDD" id="cd00342">
    <property type="entry name" value="gram_neg_porins"/>
    <property type="match status" value="1"/>
</dbReference>
<dbReference type="InterPro" id="IPR050298">
    <property type="entry name" value="Gram-neg_bact_OMP"/>
</dbReference>
<organism evidence="7 8">
    <name type="scientific">Vibrio agarivorans</name>
    <dbReference type="NCBI Taxonomy" id="153622"/>
    <lineage>
        <taxon>Bacteria</taxon>
        <taxon>Pseudomonadati</taxon>
        <taxon>Pseudomonadota</taxon>
        <taxon>Gammaproteobacteria</taxon>
        <taxon>Vibrionales</taxon>
        <taxon>Vibrionaceae</taxon>
        <taxon>Vibrio</taxon>
    </lineage>
</organism>
<protein>
    <submittedName>
        <fullName evidence="7">Porin</fullName>
    </submittedName>
</protein>
<evidence type="ECO:0000256" key="3">
    <source>
        <dbReference type="ARBA" id="ARBA00022729"/>
    </source>
</evidence>
<evidence type="ECO:0000259" key="6">
    <source>
        <dbReference type="Pfam" id="PF13609"/>
    </source>
</evidence>
<feature type="signal peptide" evidence="5">
    <location>
        <begin position="1"/>
        <end position="21"/>
    </location>
</feature>
<dbReference type="PANTHER" id="PTHR34501:SF2">
    <property type="entry name" value="OUTER MEMBRANE PORIN F-RELATED"/>
    <property type="match status" value="1"/>
</dbReference>
<feature type="chain" id="PRO_5046390988" evidence="5">
    <location>
        <begin position="22"/>
        <end position="327"/>
    </location>
</feature>
<comment type="similarity">
    <text evidence="2">Belongs to the Gram-negative porin family.</text>
</comment>
<dbReference type="InterPro" id="IPR033900">
    <property type="entry name" value="Gram_neg_porin_domain"/>
</dbReference>
<dbReference type="InterPro" id="IPR001897">
    <property type="entry name" value="Porin_gammaproteobac"/>
</dbReference>
<keyword evidence="3 5" id="KW-0732">Signal</keyword>
<gene>
    <name evidence="7" type="ORF">QWJ08_14630</name>
</gene>
<keyword evidence="8" id="KW-1185">Reference proteome</keyword>
<dbReference type="InterPro" id="IPR023614">
    <property type="entry name" value="Porin_dom_sf"/>
</dbReference>
<reference evidence="7" key="1">
    <citation type="submission" date="2024-05" db="EMBL/GenBank/DDBJ databases">
        <title>Genome Sequences of Four Agar- Degrading Marine Bacteria.</title>
        <authorList>
            <person name="Phillips E.K."/>
            <person name="Shaffer J.C."/>
            <person name="Henson M.W."/>
            <person name="Temperton B."/>
            <person name="Thrash C.J."/>
            <person name="Martin M.O."/>
        </authorList>
    </citation>
    <scope>NUCLEOTIDE SEQUENCE</scope>
    <source>
        <strain evidence="7">EKP203</strain>
    </source>
</reference>
<dbReference type="RefSeq" id="WP_289962642.1">
    <property type="nucleotide sequence ID" value="NZ_JAUEOZ010000002.1"/>
</dbReference>
<evidence type="ECO:0000256" key="1">
    <source>
        <dbReference type="ARBA" id="ARBA00004571"/>
    </source>
</evidence>
<dbReference type="Pfam" id="PF13609">
    <property type="entry name" value="Porin_4"/>
    <property type="match status" value="1"/>
</dbReference>
<evidence type="ECO:0000313" key="7">
    <source>
        <dbReference type="EMBL" id="MDN2482573.1"/>
    </source>
</evidence>
<keyword evidence="4" id="KW-0472">Membrane</keyword>
<feature type="domain" description="Porin" evidence="6">
    <location>
        <begin position="11"/>
        <end position="301"/>
    </location>
</feature>
<comment type="caution">
    <text evidence="7">The sequence shown here is derived from an EMBL/GenBank/DDBJ whole genome shotgun (WGS) entry which is preliminary data.</text>
</comment>
<evidence type="ECO:0000256" key="4">
    <source>
        <dbReference type="ARBA" id="ARBA00023136"/>
    </source>
</evidence>
<dbReference type="Gene3D" id="2.40.160.10">
    <property type="entry name" value="Porin"/>
    <property type="match status" value="1"/>
</dbReference>